<evidence type="ECO:0000256" key="1">
    <source>
        <dbReference type="SAM" id="Phobius"/>
    </source>
</evidence>
<organism evidence="2 3">
    <name type="scientific">Peptoniphilus lacrimalis</name>
    <dbReference type="NCBI Taxonomy" id="33031"/>
    <lineage>
        <taxon>Bacteria</taxon>
        <taxon>Bacillati</taxon>
        <taxon>Bacillota</taxon>
        <taxon>Tissierellia</taxon>
        <taxon>Tissierellales</taxon>
        <taxon>Peptoniphilaceae</taxon>
        <taxon>Peptoniphilus</taxon>
    </lineage>
</organism>
<feature type="transmembrane region" description="Helical" evidence="1">
    <location>
        <begin position="12"/>
        <end position="37"/>
    </location>
</feature>
<dbReference type="OrthoDB" id="4304at2"/>
<dbReference type="AlphaFoldDB" id="A0A379C302"/>
<evidence type="ECO:0000313" key="2">
    <source>
        <dbReference type="EMBL" id="SUB56712.1"/>
    </source>
</evidence>
<protein>
    <submittedName>
        <fullName evidence="2">Uncharacterized conserved protein</fullName>
    </submittedName>
</protein>
<evidence type="ECO:0000313" key="3">
    <source>
        <dbReference type="Proteomes" id="UP000255517"/>
    </source>
</evidence>
<keyword evidence="1" id="KW-0812">Transmembrane</keyword>
<accession>A0A379C302</accession>
<dbReference type="EMBL" id="UGSZ01000001">
    <property type="protein sequence ID" value="SUB56712.1"/>
    <property type="molecule type" value="Genomic_DNA"/>
</dbReference>
<dbReference type="RefSeq" id="WP_019034459.1">
    <property type="nucleotide sequence ID" value="NZ_UGSZ01000001.1"/>
</dbReference>
<dbReference type="STRING" id="1122949.GCA_000378725_00536"/>
<dbReference type="Pfam" id="PF08905">
    <property type="entry name" value="DUF1850"/>
    <property type="match status" value="1"/>
</dbReference>
<proteinExistence type="predicted"/>
<name>A0A379C302_9FIRM</name>
<dbReference type="InterPro" id="IPR015001">
    <property type="entry name" value="DUF1850"/>
</dbReference>
<sequence length="176" mass="20744">MKLNNKKIGRKIFLPILFILIAIILCLSLIKINVLFIRDNFTKDLKKVEYIKKDSLFGIIYTHSVMLTETSEWYKAKGDKLILMEERYNSQGAGLPVNLIYKFKHEKGGDFVLYDMNEPFDSFIYRTGAVRANHRLKIGNKLEYFLEFSEPREALEFSTKRISIFNYLLRRCQVGR</sequence>
<reference evidence="2 3" key="1">
    <citation type="submission" date="2018-06" db="EMBL/GenBank/DDBJ databases">
        <authorList>
            <consortium name="Pathogen Informatics"/>
            <person name="Doyle S."/>
        </authorList>
    </citation>
    <scope>NUCLEOTIDE SEQUENCE [LARGE SCALE GENOMIC DNA]</scope>
    <source>
        <strain evidence="2 3">NCTC13149</strain>
    </source>
</reference>
<dbReference type="Proteomes" id="UP000255517">
    <property type="component" value="Unassembled WGS sequence"/>
</dbReference>
<keyword evidence="1" id="KW-0472">Membrane</keyword>
<gene>
    <name evidence="2" type="ORF">NCTC13149_00505</name>
</gene>
<keyword evidence="1" id="KW-1133">Transmembrane helix</keyword>